<evidence type="ECO:0000256" key="1">
    <source>
        <dbReference type="SAM" id="Phobius"/>
    </source>
</evidence>
<feature type="transmembrane region" description="Helical" evidence="1">
    <location>
        <begin position="19"/>
        <end position="37"/>
    </location>
</feature>
<protein>
    <submittedName>
        <fullName evidence="2">Uncharacterized protein</fullName>
    </submittedName>
</protein>
<comment type="caution">
    <text evidence="2">The sequence shown here is derived from an EMBL/GenBank/DDBJ whole genome shotgun (WGS) entry which is preliminary data.</text>
</comment>
<keyword evidence="1" id="KW-0472">Membrane</keyword>
<evidence type="ECO:0000313" key="2">
    <source>
        <dbReference type="EMBL" id="KAF2032078.1"/>
    </source>
</evidence>
<dbReference type="OrthoDB" id="164921at2759"/>
<dbReference type="AlphaFoldDB" id="A0A9P4HCG3"/>
<name>A0A9P4HCG3_9PLEO</name>
<dbReference type="InterPro" id="IPR029058">
    <property type="entry name" value="AB_hydrolase_fold"/>
</dbReference>
<keyword evidence="3" id="KW-1185">Reference proteome</keyword>
<feature type="transmembrane region" description="Helical" evidence="1">
    <location>
        <begin position="58"/>
        <end position="81"/>
    </location>
</feature>
<keyword evidence="1" id="KW-1133">Transmembrane helix</keyword>
<accession>A0A9P4HCG3</accession>
<dbReference type="Gene3D" id="3.40.50.1820">
    <property type="entry name" value="alpha/beta hydrolase"/>
    <property type="match status" value="1"/>
</dbReference>
<dbReference type="Proteomes" id="UP000799777">
    <property type="component" value="Unassembled WGS sequence"/>
</dbReference>
<dbReference type="SUPFAM" id="SSF53474">
    <property type="entry name" value="alpha/beta-Hydrolases"/>
    <property type="match status" value="1"/>
</dbReference>
<gene>
    <name evidence="2" type="ORF">EK21DRAFT_110290</name>
</gene>
<feature type="transmembrane region" description="Helical" evidence="1">
    <location>
        <begin position="93"/>
        <end position="109"/>
    </location>
</feature>
<reference evidence="2" key="1">
    <citation type="journal article" date="2020" name="Stud. Mycol.">
        <title>101 Dothideomycetes genomes: a test case for predicting lifestyles and emergence of pathogens.</title>
        <authorList>
            <person name="Haridas S."/>
            <person name="Albert R."/>
            <person name="Binder M."/>
            <person name="Bloem J."/>
            <person name="Labutti K."/>
            <person name="Salamov A."/>
            <person name="Andreopoulos B."/>
            <person name="Baker S."/>
            <person name="Barry K."/>
            <person name="Bills G."/>
            <person name="Bluhm B."/>
            <person name="Cannon C."/>
            <person name="Castanera R."/>
            <person name="Culley D."/>
            <person name="Daum C."/>
            <person name="Ezra D."/>
            <person name="Gonzalez J."/>
            <person name="Henrissat B."/>
            <person name="Kuo A."/>
            <person name="Liang C."/>
            <person name="Lipzen A."/>
            <person name="Lutzoni F."/>
            <person name="Magnuson J."/>
            <person name="Mondo S."/>
            <person name="Nolan M."/>
            <person name="Ohm R."/>
            <person name="Pangilinan J."/>
            <person name="Park H.-J."/>
            <person name="Ramirez L."/>
            <person name="Alfaro M."/>
            <person name="Sun H."/>
            <person name="Tritt A."/>
            <person name="Yoshinaga Y."/>
            <person name="Zwiers L.-H."/>
            <person name="Turgeon B."/>
            <person name="Goodwin S."/>
            <person name="Spatafora J."/>
            <person name="Crous P."/>
            <person name="Grigoriev I."/>
        </authorList>
    </citation>
    <scope>NUCLEOTIDE SEQUENCE</scope>
    <source>
        <strain evidence="2">CBS 110217</strain>
    </source>
</reference>
<proteinExistence type="predicted"/>
<organism evidence="2 3">
    <name type="scientific">Setomelanomma holmii</name>
    <dbReference type="NCBI Taxonomy" id="210430"/>
    <lineage>
        <taxon>Eukaryota</taxon>
        <taxon>Fungi</taxon>
        <taxon>Dikarya</taxon>
        <taxon>Ascomycota</taxon>
        <taxon>Pezizomycotina</taxon>
        <taxon>Dothideomycetes</taxon>
        <taxon>Pleosporomycetidae</taxon>
        <taxon>Pleosporales</taxon>
        <taxon>Pleosporineae</taxon>
        <taxon>Phaeosphaeriaceae</taxon>
        <taxon>Setomelanomma</taxon>
    </lineage>
</organism>
<evidence type="ECO:0000313" key="3">
    <source>
        <dbReference type="Proteomes" id="UP000799777"/>
    </source>
</evidence>
<sequence length="386" mass="42782">MDQANELQSFIRRPGPTGIYSHFSGLFFAVALLFDAVQLLNQTLRQREMTMQGVWARVLVVSTWLHWVVVTVSGLVCAISYGCTPKPDGTGIQVLIFLNGALALSHLALKNSQRIKEHNADTECQVVKRPSGRKRCLVATGRYFDRLIKFIRLVVSILFIVGAINLARQYHFKKIRTTVQTTLPSGNTLSVNYHCITTPSSSIVSLPTFWFESTPAHGITDFLGVQTALAETHHRNACSYDPPNFGWSSRWPSSESLKYTSVLQSLLTALGRQEESKIRVGWGGGAENVLVTAQNHPSTVKGVVLLDASPVGIEWTDQQRARNLTMEQTTTLGKLDMQGRVTLTQIILALGIPWSLLPIFVPANDTGYFDKSHDPVHHGQSLKDDM</sequence>
<keyword evidence="1" id="KW-0812">Transmembrane</keyword>
<dbReference type="EMBL" id="ML978175">
    <property type="protein sequence ID" value="KAF2032078.1"/>
    <property type="molecule type" value="Genomic_DNA"/>
</dbReference>
<feature type="transmembrane region" description="Helical" evidence="1">
    <location>
        <begin position="150"/>
        <end position="167"/>
    </location>
</feature>